<evidence type="ECO:0000313" key="2">
    <source>
        <dbReference type="Proteomes" id="UP001595647"/>
    </source>
</evidence>
<dbReference type="EMBL" id="JBHRTG010000007">
    <property type="protein sequence ID" value="MFC3163054.1"/>
    <property type="molecule type" value="Genomic_DNA"/>
</dbReference>
<comment type="caution">
    <text evidence="1">The sequence shown here is derived from an EMBL/GenBank/DDBJ whole genome shotgun (WGS) entry which is preliminary data.</text>
</comment>
<proteinExistence type="predicted"/>
<protein>
    <submittedName>
        <fullName evidence="1">Uncharacterized protein</fullName>
    </submittedName>
</protein>
<organism evidence="1 2">
    <name type="scientific">Ciceribacter thiooxidans</name>
    <dbReference type="NCBI Taxonomy" id="1969821"/>
    <lineage>
        <taxon>Bacteria</taxon>
        <taxon>Pseudomonadati</taxon>
        <taxon>Pseudomonadota</taxon>
        <taxon>Alphaproteobacteria</taxon>
        <taxon>Hyphomicrobiales</taxon>
        <taxon>Rhizobiaceae</taxon>
        <taxon>Ciceribacter</taxon>
    </lineage>
</organism>
<sequence>MLSLADFFDHLRLMPFRWKIRENNELSGIGDARVWQAAMAPELWSASVTLRTSKSALAEAMAARIRALRGARDTFLFRDPFRCFPASDPGGAIIGASTVTVQSVGVSLNTISLAGLPAGYRITTGDKLQVTSAAYPDKVAFLEFSTDAIAAGNGVLPATDVFPNVPPWVAAGNAAVLVRPACKCVIVPGSVSEGTVNGSITAGQGFQIIQKK</sequence>
<evidence type="ECO:0000313" key="1">
    <source>
        <dbReference type="EMBL" id="MFC3163054.1"/>
    </source>
</evidence>
<name>A0ABV7I0Q9_9HYPH</name>
<reference evidence="2" key="1">
    <citation type="journal article" date="2019" name="Int. J. Syst. Evol. Microbiol.">
        <title>The Global Catalogue of Microorganisms (GCM) 10K type strain sequencing project: providing services to taxonomists for standard genome sequencing and annotation.</title>
        <authorList>
            <consortium name="The Broad Institute Genomics Platform"/>
            <consortium name="The Broad Institute Genome Sequencing Center for Infectious Disease"/>
            <person name="Wu L."/>
            <person name="Ma J."/>
        </authorList>
    </citation>
    <scope>NUCLEOTIDE SEQUENCE [LARGE SCALE GENOMIC DNA]</scope>
    <source>
        <strain evidence="2">KCTC 52231</strain>
    </source>
</reference>
<dbReference type="RefSeq" id="WP_182305390.1">
    <property type="nucleotide sequence ID" value="NZ_CP059896.1"/>
</dbReference>
<dbReference type="Proteomes" id="UP001595647">
    <property type="component" value="Unassembled WGS sequence"/>
</dbReference>
<gene>
    <name evidence="1" type="ORF">ACFOHV_07155</name>
</gene>
<accession>A0ABV7I0Q9</accession>
<keyword evidence="2" id="KW-1185">Reference proteome</keyword>